<dbReference type="OrthoDB" id="4427540at2"/>
<evidence type="ECO:0000313" key="2">
    <source>
        <dbReference type="EMBL" id="RSD11533.1"/>
    </source>
</evidence>
<comment type="caution">
    <text evidence="2">The sequence shown here is derived from an EMBL/GenBank/DDBJ whole genome shotgun (WGS) entry which is preliminary data.</text>
</comment>
<dbReference type="RefSeq" id="WP_125313759.1">
    <property type="nucleotide sequence ID" value="NZ_RSEC01000059.1"/>
</dbReference>
<feature type="region of interest" description="Disordered" evidence="1">
    <location>
        <begin position="196"/>
        <end position="217"/>
    </location>
</feature>
<gene>
    <name evidence="2" type="ORF">EIY87_32615</name>
</gene>
<dbReference type="EMBL" id="RSEC01000059">
    <property type="protein sequence ID" value="RSD11533.1"/>
    <property type="molecule type" value="Genomic_DNA"/>
</dbReference>
<proteinExistence type="predicted"/>
<sequence length="217" mass="25592">MKFEKNLCANCNNARSQPFDLAYDEFMTYIREHEDRIVADQSFELSHIFGANWTSRRKLLERYIVKYICCRLAEDRVKIPTSVIEYLDDPNQPYPPHLSIWLEIRLDIYDLMKQSNEDGFSGGSLWKGDMLVNISQSRRTIEEAWSFYGYRWLRINYRLDTRTRIGKTNFYRDKVQLPVDRNLSARALQEHFKRVKAEKGLPRGANPGDLPSKTDSP</sequence>
<evidence type="ECO:0000313" key="3">
    <source>
        <dbReference type="Proteomes" id="UP000267081"/>
    </source>
</evidence>
<protein>
    <submittedName>
        <fullName evidence="2">Uncharacterized protein</fullName>
    </submittedName>
</protein>
<dbReference type="Proteomes" id="UP000267081">
    <property type="component" value="Unassembled WGS sequence"/>
</dbReference>
<evidence type="ECO:0000256" key="1">
    <source>
        <dbReference type="SAM" id="MobiDB-lite"/>
    </source>
</evidence>
<accession>A0A3R9ELC1</accession>
<keyword evidence="3" id="KW-1185">Reference proteome</keyword>
<name>A0A3R9ELC1_9PSEU</name>
<dbReference type="AlphaFoldDB" id="A0A3R9ELC1"/>
<reference evidence="2 3" key="1">
    <citation type="submission" date="2018-12" db="EMBL/GenBank/DDBJ databases">
        <title>Amycolatopsis eburnea sp. nov. actinomycete associate with arbuscular mycorrhiza fungal spore.</title>
        <authorList>
            <person name="Lumyong S."/>
            <person name="Chaiya L."/>
        </authorList>
    </citation>
    <scope>NUCLEOTIDE SEQUENCE [LARGE SCALE GENOMIC DNA]</scope>
    <source>
        <strain evidence="2 3">GLM-1</strain>
    </source>
</reference>
<organism evidence="2 3">
    <name type="scientific">Amycolatopsis eburnea</name>
    <dbReference type="NCBI Taxonomy" id="2267691"/>
    <lineage>
        <taxon>Bacteria</taxon>
        <taxon>Bacillati</taxon>
        <taxon>Actinomycetota</taxon>
        <taxon>Actinomycetes</taxon>
        <taxon>Pseudonocardiales</taxon>
        <taxon>Pseudonocardiaceae</taxon>
        <taxon>Amycolatopsis</taxon>
    </lineage>
</organism>